<sequence>MSASPRSLLSGELARLAPPRTSAYFLDVDGTLLEIRPRPEDVAADAFLRALLQDVAGRAGAALALVSGRKIDDLDRIFEPLVLPAAGLHGAEIRFVDGSRIFAQSGVMDAARPKLRAFAELHPGLRLEDKGATLALHFRQRPELADEVLTMLESVADGPGLAVQPGKMVAELKQSDHTKATAVEALLASAPFAGRTPVFIGDDLTDESGFVFVNARGGISIRVGAARTMTAAQFRVGEPAELRAELEALKG</sequence>
<dbReference type="AlphaFoldDB" id="A0A4U8Z013"/>
<dbReference type="Proteomes" id="UP000294360">
    <property type="component" value="Chromosome"/>
</dbReference>
<evidence type="ECO:0000256" key="3">
    <source>
        <dbReference type="ARBA" id="ARBA00022801"/>
    </source>
</evidence>
<name>A0A4U8Z013_METTU</name>
<dbReference type="NCBIfam" id="TIGR00685">
    <property type="entry name" value="T6PP"/>
    <property type="match status" value="1"/>
</dbReference>
<dbReference type="InterPro" id="IPR006379">
    <property type="entry name" value="HAD-SF_hydro_IIB"/>
</dbReference>
<dbReference type="GO" id="GO:0004805">
    <property type="term" value="F:trehalose-phosphatase activity"/>
    <property type="evidence" value="ECO:0007669"/>
    <property type="project" value="UniProtKB-EC"/>
</dbReference>
<dbReference type="InterPro" id="IPR023214">
    <property type="entry name" value="HAD_sf"/>
</dbReference>
<dbReference type="GO" id="GO:0046872">
    <property type="term" value="F:metal ion binding"/>
    <property type="evidence" value="ECO:0007669"/>
    <property type="project" value="UniProtKB-KW"/>
</dbReference>
<dbReference type="Pfam" id="PF02358">
    <property type="entry name" value="Trehalose_PPase"/>
    <property type="match status" value="1"/>
</dbReference>
<dbReference type="Gene3D" id="3.40.50.1000">
    <property type="entry name" value="HAD superfamily/HAD-like"/>
    <property type="match status" value="1"/>
</dbReference>
<comment type="cofactor">
    <cofactor evidence="4">
        <name>Mg(2+)</name>
        <dbReference type="ChEBI" id="CHEBI:18420"/>
    </cofactor>
</comment>
<comment type="function">
    <text evidence="4">Removes the phosphate from trehalose 6-phosphate to produce free trehalose.</text>
</comment>
<gene>
    <name evidence="5" type="ORF">MTUNDRAET4_0261</name>
</gene>
<comment type="catalytic activity">
    <reaction evidence="4">
        <text>alpha,alpha-trehalose 6-phosphate + H2O = alpha,alpha-trehalose + phosphate</text>
        <dbReference type="Rhea" id="RHEA:23420"/>
        <dbReference type="ChEBI" id="CHEBI:15377"/>
        <dbReference type="ChEBI" id="CHEBI:16551"/>
        <dbReference type="ChEBI" id="CHEBI:43474"/>
        <dbReference type="ChEBI" id="CHEBI:58429"/>
        <dbReference type="EC" id="3.1.3.12"/>
    </reaction>
</comment>
<dbReference type="UniPathway" id="UPA00299"/>
<evidence type="ECO:0000256" key="4">
    <source>
        <dbReference type="RuleBase" id="RU361117"/>
    </source>
</evidence>
<keyword evidence="4" id="KW-0479">Metal-binding</keyword>
<dbReference type="PANTHER" id="PTHR43768:SF3">
    <property type="entry name" value="TREHALOSE 6-PHOSPHATE PHOSPHATASE"/>
    <property type="match status" value="1"/>
</dbReference>
<comment type="similarity">
    <text evidence="2 4">Belongs to the trehalose phosphatase family.</text>
</comment>
<reference evidence="5 6" key="1">
    <citation type="submission" date="2019-03" db="EMBL/GenBank/DDBJ databases">
        <authorList>
            <person name="Kox A.R. M."/>
        </authorList>
    </citation>
    <scope>NUCLEOTIDE SEQUENCE [LARGE SCALE GENOMIC DNA]</scope>
    <source>
        <strain evidence="5">MTUNDRAET4 annotated genome</strain>
    </source>
</reference>
<dbReference type="KEGG" id="mtun:MTUNDRAET4_0261"/>
<keyword evidence="3 4" id="KW-0378">Hydrolase</keyword>
<dbReference type="SUPFAM" id="SSF56784">
    <property type="entry name" value="HAD-like"/>
    <property type="match status" value="1"/>
</dbReference>
<dbReference type="RefSeq" id="WP_244605649.1">
    <property type="nucleotide sequence ID" value="NZ_CP139089.1"/>
</dbReference>
<dbReference type="InterPro" id="IPR044651">
    <property type="entry name" value="OTSB-like"/>
</dbReference>
<dbReference type="Gene3D" id="3.30.70.1020">
    <property type="entry name" value="Trehalose-6-phosphate phosphatase related protein, domain 2"/>
    <property type="match status" value="1"/>
</dbReference>
<evidence type="ECO:0000313" key="5">
    <source>
        <dbReference type="EMBL" id="VFU07154.1"/>
    </source>
</evidence>
<evidence type="ECO:0000256" key="1">
    <source>
        <dbReference type="ARBA" id="ARBA00005199"/>
    </source>
</evidence>
<proteinExistence type="inferred from homology"/>
<protein>
    <recommendedName>
        <fullName evidence="4">Trehalose 6-phosphate phosphatase</fullName>
        <ecNumber evidence="4">3.1.3.12</ecNumber>
    </recommendedName>
</protein>
<evidence type="ECO:0000313" key="6">
    <source>
        <dbReference type="Proteomes" id="UP000294360"/>
    </source>
</evidence>
<evidence type="ECO:0000256" key="2">
    <source>
        <dbReference type="ARBA" id="ARBA00008770"/>
    </source>
</evidence>
<keyword evidence="4" id="KW-0460">Magnesium</keyword>
<dbReference type="GO" id="GO:0005992">
    <property type="term" value="P:trehalose biosynthetic process"/>
    <property type="evidence" value="ECO:0007669"/>
    <property type="project" value="UniProtKB-UniPathway"/>
</dbReference>
<dbReference type="EMBL" id="LR536450">
    <property type="protein sequence ID" value="VFU07154.1"/>
    <property type="molecule type" value="Genomic_DNA"/>
</dbReference>
<dbReference type="EC" id="3.1.3.12" evidence="4"/>
<dbReference type="PANTHER" id="PTHR43768">
    <property type="entry name" value="TREHALOSE 6-PHOSPHATE PHOSPHATASE"/>
    <property type="match status" value="1"/>
</dbReference>
<organism evidence="5 6">
    <name type="scientific">Methylocella tundrae</name>
    <dbReference type="NCBI Taxonomy" id="227605"/>
    <lineage>
        <taxon>Bacteria</taxon>
        <taxon>Pseudomonadati</taxon>
        <taxon>Pseudomonadota</taxon>
        <taxon>Alphaproteobacteria</taxon>
        <taxon>Hyphomicrobiales</taxon>
        <taxon>Beijerinckiaceae</taxon>
        <taxon>Methylocella</taxon>
    </lineage>
</organism>
<dbReference type="InterPro" id="IPR003337">
    <property type="entry name" value="Trehalose_PPase"/>
</dbReference>
<comment type="pathway">
    <text evidence="1 4">Glycan biosynthesis; trehalose biosynthesis.</text>
</comment>
<dbReference type="InterPro" id="IPR036412">
    <property type="entry name" value="HAD-like_sf"/>
</dbReference>
<accession>A0A4U8Z013</accession>
<dbReference type="NCBIfam" id="TIGR01484">
    <property type="entry name" value="HAD-SF-IIB"/>
    <property type="match status" value="1"/>
</dbReference>